<dbReference type="PANTHER" id="PTHR46947">
    <property type="entry name" value="WD REPEAT-CONTAINING PROTEIN 73"/>
    <property type="match status" value="1"/>
</dbReference>
<feature type="non-terminal residue" evidence="1">
    <location>
        <position position="1"/>
    </location>
</feature>
<proteinExistence type="predicted"/>
<organism evidence="1 2">
    <name type="scientific">Alectura lathami</name>
    <name type="common">Australian brush turkey</name>
    <dbReference type="NCBI Taxonomy" id="81907"/>
    <lineage>
        <taxon>Eukaryota</taxon>
        <taxon>Metazoa</taxon>
        <taxon>Chordata</taxon>
        <taxon>Craniata</taxon>
        <taxon>Vertebrata</taxon>
        <taxon>Euteleostomi</taxon>
        <taxon>Archelosauria</taxon>
        <taxon>Archosauria</taxon>
        <taxon>Dinosauria</taxon>
        <taxon>Saurischia</taxon>
        <taxon>Theropoda</taxon>
        <taxon>Coelurosauria</taxon>
        <taxon>Aves</taxon>
        <taxon>Neognathae</taxon>
        <taxon>Galloanserae</taxon>
        <taxon>Galliformes</taxon>
        <taxon>Megapodiidae</taxon>
        <taxon>Alectura</taxon>
    </lineage>
</organism>
<protein>
    <submittedName>
        <fullName evidence="1">WDR73 protein</fullName>
    </submittedName>
</protein>
<dbReference type="Gene3D" id="2.130.10.10">
    <property type="entry name" value="YVTN repeat-like/Quinoprotein amine dehydrogenase"/>
    <property type="match status" value="1"/>
</dbReference>
<dbReference type="InterPro" id="IPR036322">
    <property type="entry name" value="WD40_repeat_dom_sf"/>
</dbReference>
<sequence>QGLCPERDFKVECGGFSNRPVYGLKHVPGTSLLVTSGPPDSSLQLWQLAAEDSDVIRPAGAIATANSAGQGWARIATIATRAPWVLHASRLSSVQVTEVESQKNVYAAACGSSRELSSLAFLDGNTLLLCCAGGQLRLADVRQPGAPLEAAPGP</sequence>
<dbReference type="GO" id="GO:0000922">
    <property type="term" value="C:spindle pole"/>
    <property type="evidence" value="ECO:0007669"/>
    <property type="project" value="TreeGrafter"/>
</dbReference>
<gene>
    <name evidence="1" type="primary">Wdr73</name>
    <name evidence="1" type="ORF">ALELAT_R10122</name>
</gene>
<dbReference type="Proteomes" id="UP000562322">
    <property type="component" value="Unassembled WGS sequence"/>
</dbReference>
<dbReference type="PANTHER" id="PTHR46947:SF1">
    <property type="entry name" value="WD REPEAT-CONTAINING PROTEIN 73"/>
    <property type="match status" value="1"/>
</dbReference>
<accession>A0A7L0VWL5</accession>
<dbReference type="OrthoDB" id="9822052at2759"/>
<dbReference type="SUPFAM" id="SSF50978">
    <property type="entry name" value="WD40 repeat-like"/>
    <property type="match status" value="1"/>
</dbReference>
<dbReference type="GO" id="GO:0031122">
    <property type="term" value="P:cytoplasmic microtubule organization"/>
    <property type="evidence" value="ECO:0007669"/>
    <property type="project" value="TreeGrafter"/>
</dbReference>
<comment type="caution">
    <text evidence="1">The sequence shown here is derived from an EMBL/GenBank/DDBJ whole genome shotgun (WGS) entry which is preliminary data.</text>
</comment>
<feature type="non-terminal residue" evidence="1">
    <location>
        <position position="154"/>
    </location>
</feature>
<dbReference type="GO" id="GO:0005829">
    <property type="term" value="C:cytosol"/>
    <property type="evidence" value="ECO:0007669"/>
    <property type="project" value="TreeGrafter"/>
</dbReference>
<dbReference type="InterPro" id="IPR042795">
    <property type="entry name" value="Wdr73"/>
</dbReference>
<dbReference type="EMBL" id="VXAV01000429">
    <property type="protein sequence ID" value="NXL83416.1"/>
    <property type="molecule type" value="Genomic_DNA"/>
</dbReference>
<name>A0A7L0VWL5_ALELA</name>
<keyword evidence="2" id="KW-1185">Reference proteome</keyword>
<evidence type="ECO:0000313" key="1">
    <source>
        <dbReference type="EMBL" id="NXL83416.1"/>
    </source>
</evidence>
<reference evidence="1 2" key="1">
    <citation type="submission" date="2019-09" db="EMBL/GenBank/DDBJ databases">
        <title>Bird 10,000 Genomes (B10K) Project - Family phase.</title>
        <authorList>
            <person name="Zhang G."/>
        </authorList>
    </citation>
    <scope>NUCLEOTIDE SEQUENCE [LARGE SCALE GENOMIC DNA]</scope>
    <source>
        <strain evidence="1">B10K-DU-001-39</strain>
        <tissue evidence="1">Muscle</tissue>
    </source>
</reference>
<evidence type="ECO:0000313" key="2">
    <source>
        <dbReference type="Proteomes" id="UP000562322"/>
    </source>
</evidence>
<dbReference type="AlphaFoldDB" id="A0A7L0VWL5"/>
<dbReference type="InterPro" id="IPR015943">
    <property type="entry name" value="WD40/YVTN_repeat-like_dom_sf"/>
</dbReference>